<dbReference type="SMART" id="SM00387">
    <property type="entry name" value="HATPase_c"/>
    <property type="match status" value="1"/>
</dbReference>
<keyword evidence="6 11" id="KW-0418">Kinase</keyword>
<keyword evidence="9" id="KW-0472">Membrane</keyword>
<feature type="domain" description="Histidine kinase" evidence="10">
    <location>
        <begin position="74"/>
        <end position="267"/>
    </location>
</feature>
<dbReference type="InterPro" id="IPR005467">
    <property type="entry name" value="His_kinase_dom"/>
</dbReference>
<feature type="transmembrane region" description="Helical" evidence="9">
    <location>
        <begin position="13"/>
        <end position="38"/>
    </location>
</feature>
<gene>
    <name evidence="11" type="ORF">EWM59_21835</name>
</gene>
<dbReference type="PROSITE" id="PS50109">
    <property type="entry name" value="HIS_KIN"/>
    <property type="match status" value="1"/>
</dbReference>
<keyword evidence="3" id="KW-0597">Phosphoprotein</keyword>
<dbReference type="Pfam" id="PF02518">
    <property type="entry name" value="HATPase_c"/>
    <property type="match status" value="1"/>
</dbReference>
<keyword evidence="9" id="KW-0812">Transmembrane</keyword>
<reference evidence="11 12" key="1">
    <citation type="submission" date="2019-02" db="EMBL/GenBank/DDBJ databases">
        <title>Bacterial novel species Emticicia sp. 17J42-9 isolated from soil.</title>
        <authorList>
            <person name="Jung H.-Y."/>
        </authorList>
    </citation>
    <scope>NUCLEOTIDE SEQUENCE [LARGE SCALE GENOMIC DNA]</scope>
    <source>
        <strain evidence="11 12">17J42-9</strain>
    </source>
</reference>
<dbReference type="GO" id="GO:0000155">
    <property type="term" value="F:phosphorelay sensor kinase activity"/>
    <property type="evidence" value="ECO:0007669"/>
    <property type="project" value="InterPro"/>
</dbReference>
<proteinExistence type="predicted"/>
<dbReference type="SUPFAM" id="SSF55874">
    <property type="entry name" value="ATPase domain of HSP90 chaperone/DNA topoisomerase II/histidine kinase"/>
    <property type="match status" value="1"/>
</dbReference>
<protein>
    <recommendedName>
        <fullName evidence="2">histidine kinase</fullName>
        <ecNumber evidence="2">2.7.13.3</ecNumber>
    </recommendedName>
</protein>
<sequence>MAQSSSVGASVDMYMMIIGGTIMLFLLASGIIIFMVMYQRRMLEHRITVQAAETKHQQDLFYSTLEAIEDERIRVARDLHDEVGASLGLMRLLAGKIPPTKVPEIEAASTQYKQLIDSTIDNVRRISNDLLPQGLDEVGLAFALEGLCEKVLSVSDINIDLKIDRNLPSFGNIINLAVYRLLQELLNNAVKHSEATLIEIEVRKELSVLKINYADNGKGFDLVQAYKKKSLGLKNIEIRTQVLNGSAQFETQPNAGLKVRIEIPLNH</sequence>
<evidence type="ECO:0000256" key="3">
    <source>
        <dbReference type="ARBA" id="ARBA00022553"/>
    </source>
</evidence>
<keyword evidence="5" id="KW-0547">Nucleotide-binding</keyword>
<comment type="catalytic activity">
    <reaction evidence="1">
        <text>ATP + protein L-histidine = ADP + protein N-phospho-L-histidine.</text>
        <dbReference type="EC" id="2.7.13.3"/>
    </reaction>
</comment>
<comment type="caution">
    <text evidence="11">The sequence shown here is derived from an EMBL/GenBank/DDBJ whole genome shotgun (WGS) entry which is preliminary data.</text>
</comment>
<evidence type="ECO:0000259" key="10">
    <source>
        <dbReference type="PROSITE" id="PS50109"/>
    </source>
</evidence>
<dbReference type="RefSeq" id="WP_130023381.1">
    <property type="nucleotide sequence ID" value="NZ_SEWF01000044.1"/>
</dbReference>
<dbReference type="GO" id="GO:0016020">
    <property type="term" value="C:membrane"/>
    <property type="evidence" value="ECO:0007669"/>
    <property type="project" value="InterPro"/>
</dbReference>
<evidence type="ECO:0000256" key="1">
    <source>
        <dbReference type="ARBA" id="ARBA00000085"/>
    </source>
</evidence>
<evidence type="ECO:0000313" key="12">
    <source>
        <dbReference type="Proteomes" id="UP000293162"/>
    </source>
</evidence>
<dbReference type="InterPro" id="IPR036890">
    <property type="entry name" value="HATPase_C_sf"/>
</dbReference>
<organism evidence="11 12">
    <name type="scientific">Emticicia agri</name>
    <dbReference type="NCBI Taxonomy" id="2492393"/>
    <lineage>
        <taxon>Bacteria</taxon>
        <taxon>Pseudomonadati</taxon>
        <taxon>Bacteroidota</taxon>
        <taxon>Cytophagia</taxon>
        <taxon>Cytophagales</taxon>
        <taxon>Leadbetterellaceae</taxon>
        <taxon>Emticicia</taxon>
    </lineage>
</organism>
<evidence type="ECO:0000256" key="5">
    <source>
        <dbReference type="ARBA" id="ARBA00022741"/>
    </source>
</evidence>
<keyword evidence="7" id="KW-0067">ATP-binding</keyword>
<dbReference type="InterPro" id="IPR050482">
    <property type="entry name" value="Sensor_HK_TwoCompSys"/>
</dbReference>
<dbReference type="OrthoDB" id="9760839at2"/>
<dbReference type="EMBL" id="SEWF01000044">
    <property type="protein sequence ID" value="RYU93467.1"/>
    <property type="molecule type" value="Genomic_DNA"/>
</dbReference>
<dbReference type="InterPro" id="IPR011712">
    <property type="entry name" value="Sig_transdc_His_kin_sub3_dim/P"/>
</dbReference>
<evidence type="ECO:0000313" key="11">
    <source>
        <dbReference type="EMBL" id="RYU93467.1"/>
    </source>
</evidence>
<dbReference type="GO" id="GO:0046983">
    <property type="term" value="F:protein dimerization activity"/>
    <property type="evidence" value="ECO:0007669"/>
    <property type="project" value="InterPro"/>
</dbReference>
<dbReference type="Pfam" id="PF07730">
    <property type="entry name" value="HisKA_3"/>
    <property type="match status" value="1"/>
</dbReference>
<dbReference type="CDD" id="cd16917">
    <property type="entry name" value="HATPase_UhpB-NarQ-NarX-like"/>
    <property type="match status" value="1"/>
</dbReference>
<keyword evidence="12" id="KW-1185">Reference proteome</keyword>
<evidence type="ECO:0000256" key="2">
    <source>
        <dbReference type="ARBA" id="ARBA00012438"/>
    </source>
</evidence>
<evidence type="ECO:0000256" key="9">
    <source>
        <dbReference type="SAM" id="Phobius"/>
    </source>
</evidence>
<dbReference type="PANTHER" id="PTHR24421">
    <property type="entry name" value="NITRATE/NITRITE SENSOR PROTEIN NARX-RELATED"/>
    <property type="match status" value="1"/>
</dbReference>
<accession>A0A4Q5LVD5</accession>
<dbReference type="InterPro" id="IPR003594">
    <property type="entry name" value="HATPase_dom"/>
</dbReference>
<dbReference type="GO" id="GO:0005524">
    <property type="term" value="F:ATP binding"/>
    <property type="evidence" value="ECO:0007669"/>
    <property type="project" value="UniProtKB-KW"/>
</dbReference>
<dbReference type="Gene3D" id="1.20.5.1930">
    <property type="match status" value="1"/>
</dbReference>
<name>A0A4Q5LVD5_9BACT</name>
<keyword evidence="9" id="KW-1133">Transmembrane helix</keyword>
<dbReference type="Proteomes" id="UP000293162">
    <property type="component" value="Unassembled WGS sequence"/>
</dbReference>
<dbReference type="Gene3D" id="3.30.565.10">
    <property type="entry name" value="Histidine kinase-like ATPase, C-terminal domain"/>
    <property type="match status" value="1"/>
</dbReference>
<keyword evidence="4" id="KW-0808">Transferase</keyword>
<dbReference type="EC" id="2.7.13.3" evidence="2"/>
<dbReference type="AlphaFoldDB" id="A0A4Q5LVD5"/>
<evidence type="ECO:0000256" key="7">
    <source>
        <dbReference type="ARBA" id="ARBA00022840"/>
    </source>
</evidence>
<keyword evidence="8" id="KW-0902">Two-component regulatory system</keyword>
<dbReference type="PANTHER" id="PTHR24421:SF10">
    <property type="entry name" value="NITRATE_NITRITE SENSOR PROTEIN NARQ"/>
    <property type="match status" value="1"/>
</dbReference>
<evidence type="ECO:0000256" key="6">
    <source>
        <dbReference type="ARBA" id="ARBA00022777"/>
    </source>
</evidence>
<evidence type="ECO:0000256" key="4">
    <source>
        <dbReference type="ARBA" id="ARBA00022679"/>
    </source>
</evidence>
<evidence type="ECO:0000256" key="8">
    <source>
        <dbReference type="ARBA" id="ARBA00023012"/>
    </source>
</evidence>